<dbReference type="InterPro" id="IPR001584">
    <property type="entry name" value="Integrase_cat-core"/>
</dbReference>
<dbReference type="InterPro" id="IPR011006">
    <property type="entry name" value="CheY-like_superfamily"/>
</dbReference>
<reference evidence="2 3" key="1">
    <citation type="submission" date="2014-03" db="EMBL/GenBank/DDBJ databases">
        <title>Draft Genome Sequences of Four Burkholderia Strains.</title>
        <authorList>
            <person name="Liu X.Y."/>
            <person name="Li C.X."/>
            <person name="Xu J.H."/>
        </authorList>
    </citation>
    <scope>NUCLEOTIDE SEQUENCE [LARGE SCALE GENOMIC DNA]</scope>
    <source>
        <strain evidence="2 3">R27</strain>
    </source>
</reference>
<proteinExistence type="predicted"/>
<dbReference type="STRING" id="1071679.BG57_23445"/>
<sequence length="134" mass="14796">MPCVERFGDITYIPTREGWLCLAAILELHSRAVAGWSMSETLDCRLAVDALNMANDKRGPHSSPLSTDCPDALRHESRTARDGKTVLVVDDEPTVCALFADVLKGLGYAVIEAPRRCCRAQRVTFGYEDRPPCD</sequence>
<feature type="domain" description="Integrase catalytic" evidence="1">
    <location>
        <begin position="8"/>
        <end position="68"/>
    </location>
</feature>
<comment type="caution">
    <text evidence="2">The sequence shown here is derived from an EMBL/GenBank/DDBJ whole genome shotgun (WGS) entry which is preliminary data.</text>
</comment>
<dbReference type="SUPFAM" id="SSF53098">
    <property type="entry name" value="Ribonuclease H-like"/>
    <property type="match status" value="1"/>
</dbReference>
<accession>A0A069NGI6</accession>
<dbReference type="Pfam" id="PF00665">
    <property type="entry name" value="rve"/>
    <property type="match status" value="1"/>
</dbReference>
<evidence type="ECO:0000313" key="3">
    <source>
        <dbReference type="Proteomes" id="UP000027439"/>
    </source>
</evidence>
<name>A0A069NGI6_9BURK</name>
<dbReference type="PANTHER" id="PTHR46889:SF4">
    <property type="entry name" value="TRANSPOSASE INSO FOR INSERTION SEQUENCE ELEMENT IS911B-RELATED"/>
    <property type="match status" value="1"/>
</dbReference>
<protein>
    <submittedName>
        <fullName evidence="2">Transposase</fullName>
    </submittedName>
</protein>
<dbReference type="eggNOG" id="COG2801">
    <property type="taxonomic scope" value="Bacteria"/>
</dbReference>
<dbReference type="GO" id="GO:0015074">
    <property type="term" value="P:DNA integration"/>
    <property type="evidence" value="ECO:0007669"/>
    <property type="project" value="InterPro"/>
</dbReference>
<dbReference type="SUPFAM" id="SSF52172">
    <property type="entry name" value="CheY-like"/>
    <property type="match status" value="1"/>
</dbReference>
<evidence type="ECO:0000259" key="1">
    <source>
        <dbReference type="Pfam" id="PF00665"/>
    </source>
</evidence>
<evidence type="ECO:0000313" key="2">
    <source>
        <dbReference type="EMBL" id="KDR27202.1"/>
    </source>
</evidence>
<dbReference type="EMBL" id="JFHE01000045">
    <property type="protein sequence ID" value="KDR27202.1"/>
    <property type="molecule type" value="Genomic_DNA"/>
</dbReference>
<dbReference type="InterPro" id="IPR050900">
    <property type="entry name" value="Transposase_IS3/IS150/IS904"/>
</dbReference>
<dbReference type="InterPro" id="IPR012337">
    <property type="entry name" value="RNaseH-like_sf"/>
</dbReference>
<dbReference type="AlphaFoldDB" id="A0A069NGI6"/>
<dbReference type="PANTHER" id="PTHR46889">
    <property type="entry name" value="TRANSPOSASE INSF FOR INSERTION SEQUENCE IS3B-RELATED"/>
    <property type="match status" value="1"/>
</dbReference>
<dbReference type="Proteomes" id="UP000027439">
    <property type="component" value="Unassembled WGS sequence"/>
</dbReference>
<dbReference type="Gene3D" id="3.40.50.2300">
    <property type="match status" value="1"/>
</dbReference>
<gene>
    <name evidence="2" type="ORF">BG57_23445</name>
</gene>
<organism evidence="2 3">
    <name type="scientific">Caballeronia grimmiae</name>
    <dbReference type="NCBI Taxonomy" id="1071679"/>
    <lineage>
        <taxon>Bacteria</taxon>
        <taxon>Pseudomonadati</taxon>
        <taxon>Pseudomonadota</taxon>
        <taxon>Betaproteobacteria</taxon>
        <taxon>Burkholderiales</taxon>
        <taxon>Burkholderiaceae</taxon>
        <taxon>Caballeronia</taxon>
    </lineage>
</organism>